<dbReference type="PANTHER" id="PTHR10182:SF3">
    <property type="entry name" value="PROTEIN MO25"/>
    <property type="match status" value="1"/>
</dbReference>
<dbReference type="Gene3D" id="1.25.10.10">
    <property type="entry name" value="Leucine-rich Repeat Variant"/>
    <property type="match status" value="1"/>
</dbReference>
<name>A0ABR2VYP6_9FUNG</name>
<dbReference type="EMBL" id="JASJQH010007337">
    <property type="protein sequence ID" value="KAK9710516.1"/>
    <property type="molecule type" value="Genomic_DNA"/>
</dbReference>
<gene>
    <name evidence="2" type="primary">HYM1_4</name>
    <name evidence="2" type="ORF">K7432_008377</name>
</gene>
<evidence type="ECO:0000313" key="3">
    <source>
        <dbReference type="Proteomes" id="UP001479436"/>
    </source>
</evidence>
<reference evidence="2 3" key="1">
    <citation type="submission" date="2023-04" db="EMBL/GenBank/DDBJ databases">
        <title>Genome of Basidiobolus ranarum AG-B5.</title>
        <authorList>
            <person name="Stajich J.E."/>
            <person name="Carter-House D."/>
            <person name="Gryganskyi A."/>
        </authorList>
    </citation>
    <scope>NUCLEOTIDE SEQUENCE [LARGE SCALE GENOMIC DNA]</scope>
    <source>
        <strain evidence="2 3">AG-B5</strain>
    </source>
</reference>
<comment type="similarity">
    <text evidence="1">Belongs to the Mo25 family.</text>
</comment>
<evidence type="ECO:0000313" key="2">
    <source>
        <dbReference type="EMBL" id="KAK9710516.1"/>
    </source>
</evidence>
<evidence type="ECO:0000256" key="1">
    <source>
        <dbReference type="ARBA" id="ARBA00011012"/>
    </source>
</evidence>
<accession>A0ABR2VYP6</accession>
<dbReference type="Pfam" id="PF08569">
    <property type="entry name" value="Mo25"/>
    <property type="match status" value="1"/>
</dbReference>
<comment type="caution">
    <text evidence="2">The sequence shown here is derived from an EMBL/GenBank/DDBJ whole genome shotgun (WGS) entry which is preliminary data.</text>
</comment>
<sequence length="321" mass="37492">MSFFFKSKIKTPQDVVRGVKDALYRIDGPDWKKATEDISRNIQLMKAMLSGDEIAQLSQEIYKVDLLQLLIMKLPRLEFETRKDVVNIFGVLLRRQIANRHPTVDYLSEKSHTLFAILHGFDNPEIALSCGTILRDCAKYPPLAKGLLDSPEFYRFFKYIEADTFDISSDAFSTFKEILTRHKELTTTFLIKDYNQFFDHYNKLLLSPSYVTKRQSLKLLSEILLNRANFQVMTKFIGFPENLKMIMNLLRDPSKNIQIEAYHVFKIFVANPNKALPVAEILKKNQDKLMVYLSNLSNNRNDDEQFNEEKDYLINIIRQLP</sequence>
<dbReference type="InterPro" id="IPR016024">
    <property type="entry name" value="ARM-type_fold"/>
</dbReference>
<dbReference type="PANTHER" id="PTHR10182">
    <property type="entry name" value="CALCIUM-BINDING PROTEIN 39-RELATED"/>
    <property type="match status" value="1"/>
</dbReference>
<dbReference type="Proteomes" id="UP001479436">
    <property type="component" value="Unassembled WGS sequence"/>
</dbReference>
<dbReference type="InterPro" id="IPR011989">
    <property type="entry name" value="ARM-like"/>
</dbReference>
<proteinExistence type="inferred from homology"/>
<organism evidence="2 3">
    <name type="scientific">Basidiobolus ranarum</name>
    <dbReference type="NCBI Taxonomy" id="34480"/>
    <lineage>
        <taxon>Eukaryota</taxon>
        <taxon>Fungi</taxon>
        <taxon>Fungi incertae sedis</taxon>
        <taxon>Zoopagomycota</taxon>
        <taxon>Entomophthoromycotina</taxon>
        <taxon>Basidiobolomycetes</taxon>
        <taxon>Basidiobolales</taxon>
        <taxon>Basidiobolaceae</taxon>
        <taxon>Basidiobolus</taxon>
    </lineage>
</organism>
<dbReference type="InterPro" id="IPR013878">
    <property type="entry name" value="Mo25"/>
</dbReference>
<protein>
    <submittedName>
        <fullName evidence="2">Hym1p</fullName>
    </submittedName>
</protein>
<keyword evidence="3" id="KW-1185">Reference proteome</keyword>
<dbReference type="SUPFAM" id="SSF48371">
    <property type="entry name" value="ARM repeat"/>
    <property type="match status" value="1"/>
</dbReference>